<evidence type="ECO:0000259" key="1">
    <source>
        <dbReference type="Pfam" id="PF01636"/>
    </source>
</evidence>
<keyword evidence="3" id="KW-1185">Reference proteome</keyword>
<dbReference type="Pfam" id="PF01636">
    <property type="entry name" value="APH"/>
    <property type="match status" value="1"/>
</dbReference>
<dbReference type="Gene3D" id="3.90.1200.10">
    <property type="match status" value="1"/>
</dbReference>
<dbReference type="InterPro" id="IPR002575">
    <property type="entry name" value="Aminoglycoside_PTrfase"/>
</dbReference>
<proteinExistence type="predicted"/>
<dbReference type="InterPro" id="IPR011009">
    <property type="entry name" value="Kinase-like_dom_sf"/>
</dbReference>
<feature type="domain" description="Aminoglycoside phosphotransferase" evidence="1">
    <location>
        <begin position="6"/>
        <end position="203"/>
    </location>
</feature>
<name>A0ABU1NRU6_9BACL</name>
<comment type="caution">
    <text evidence="2">The sequence shown here is derived from an EMBL/GenBank/DDBJ whole genome shotgun (WGS) entry which is preliminary data.</text>
</comment>
<gene>
    <name evidence="2" type="ORF">J2736_001352</name>
</gene>
<accession>A0ABU1NRU6</accession>
<sequence length="254" mass="28702">MKYGEIIGEGQTATVYAWEAGKVLKLYHQGYPESAAQREFQNAMAIQGYNFAHPKAHELIYCDDRIGIVFDRVEGESLLSWVFRTRDLQGCAAYMANLHKKILQNNVSGVENYKAFLKSNLLKSSSEHIPDKANVIRTLDKLKDGDTLCHGDFHPGNILISNGQTMVVDFMNLCHGDYLYDVARTVFLVAYTPVPAVAEQRETLLYFKNKLAELYLIEMNVTREMIQDYLAVIVAARAGECPDEEVKESKAYDS</sequence>
<dbReference type="EMBL" id="JAVDSB010000001">
    <property type="protein sequence ID" value="MDR6550169.1"/>
    <property type="molecule type" value="Genomic_DNA"/>
</dbReference>
<dbReference type="Proteomes" id="UP001267290">
    <property type="component" value="Unassembled WGS sequence"/>
</dbReference>
<keyword evidence="2" id="KW-0418">Kinase</keyword>
<dbReference type="GO" id="GO:0004674">
    <property type="term" value="F:protein serine/threonine kinase activity"/>
    <property type="evidence" value="ECO:0007669"/>
    <property type="project" value="UniProtKB-KW"/>
</dbReference>
<keyword evidence="2" id="KW-0808">Transferase</keyword>
<evidence type="ECO:0000313" key="3">
    <source>
        <dbReference type="Proteomes" id="UP001267290"/>
    </source>
</evidence>
<reference evidence="2 3" key="1">
    <citation type="submission" date="2023-07" db="EMBL/GenBank/DDBJ databases">
        <title>Sorghum-associated microbial communities from plants grown in Nebraska, USA.</title>
        <authorList>
            <person name="Schachtman D."/>
        </authorList>
    </citation>
    <scope>NUCLEOTIDE SEQUENCE [LARGE SCALE GENOMIC DNA]</scope>
    <source>
        <strain evidence="2 3">CC258</strain>
    </source>
</reference>
<organism evidence="2 3">
    <name type="scientific">Paenibacillus qinlingensis</name>
    <dbReference type="NCBI Taxonomy" id="1837343"/>
    <lineage>
        <taxon>Bacteria</taxon>
        <taxon>Bacillati</taxon>
        <taxon>Bacillota</taxon>
        <taxon>Bacilli</taxon>
        <taxon>Bacillales</taxon>
        <taxon>Paenibacillaceae</taxon>
        <taxon>Paenibacillus</taxon>
    </lineage>
</organism>
<protein>
    <submittedName>
        <fullName evidence="2">Serine/threonine protein kinase</fullName>
    </submittedName>
</protein>
<keyword evidence="2" id="KW-0723">Serine/threonine-protein kinase</keyword>
<dbReference type="SUPFAM" id="SSF56112">
    <property type="entry name" value="Protein kinase-like (PK-like)"/>
    <property type="match status" value="1"/>
</dbReference>
<dbReference type="RefSeq" id="WP_310224600.1">
    <property type="nucleotide sequence ID" value="NZ_JAVDSB010000001.1"/>
</dbReference>
<evidence type="ECO:0000313" key="2">
    <source>
        <dbReference type="EMBL" id="MDR6550169.1"/>
    </source>
</evidence>